<sequence length="69" mass="8299">MQYLKRTDVHSSRLLQDKFPELKKRCLGQHLWSRDYFYATVGTVTDEIIRTYFANQSNKIKDNIFKIND</sequence>
<organism evidence="2 3">
    <name type="scientific">Sporolactobacillus shoreicorticis</name>
    <dbReference type="NCBI Taxonomy" id="1923877"/>
    <lineage>
        <taxon>Bacteria</taxon>
        <taxon>Bacillati</taxon>
        <taxon>Bacillota</taxon>
        <taxon>Bacilli</taxon>
        <taxon>Bacillales</taxon>
        <taxon>Sporolactobacillaceae</taxon>
        <taxon>Sporolactobacillus</taxon>
    </lineage>
</organism>
<name>A0ABW5S3C1_9BACL</name>
<dbReference type="SUPFAM" id="SSF143422">
    <property type="entry name" value="Transposase IS200-like"/>
    <property type="match status" value="1"/>
</dbReference>
<dbReference type="Pfam" id="PF01797">
    <property type="entry name" value="Y1_Tnp"/>
    <property type="match status" value="1"/>
</dbReference>
<evidence type="ECO:0000259" key="1">
    <source>
        <dbReference type="Pfam" id="PF01797"/>
    </source>
</evidence>
<reference evidence="3" key="1">
    <citation type="journal article" date="2019" name="Int. J. Syst. Evol. Microbiol.">
        <title>The Global Catalogue of Microorganisms (GCM) 10K type strain sequencing project: providing services to taxonomists for standard genome sequencing and annotation.</title>
        <authorList>
            <consortium name="The Broad Institute Genomics Platform"/>
            <consortium name="The Broad Institute Genome Sequencing Center for Infectious Disease"/>
            <person name="Wu L."/>
            <person name="Ma J."/>
        </authorList>
    </citation>
    <scope>NUCLEOTIDE SEQUENCE [LARGE SCALE GENOMIC DNA]</scope>
    <source>
        <strain evidence="3">TISTR 2466</strain>
    </source>
</reference>
<protein>
    <submittedName>
        <fullName evidence="2">Transposase</fullName>
    </submittedName>
</protein>
<dbReference type="Proteomes" id="UP001597399">
    <property type="component" value="Unassembled WGS sequence"/>
</dbReference>
<gene>
    <name evidence="2" type="ORF">ACFSUE_11630</name>
</gene>
<feature type="domain" description="Transposase IS200-like" evidence="1">
    <location>
        <begin position="5"/>
        <end position="56"/>
    </location>
</feature>
<evidence type="ECO:0000313" key="2">
    <source>
        <dbReference type="EMBL" id="MFD2694271.1"/>
    </source>
</evidence>
<dbReference type="Gene3D" id="3.30.70.1290">
    <property type="entry name" value="Transposase IS200-like"/>
    <property type="match status" value="1"/>
</dbReference>
<evidence type="ECO:0000313" key="3">
    <source>
        <dbReference type="Proteomes" id="UP001597399"/>
    </source>
</evidence>
<accession>A0ABW5S3C1</accession>
<dbReference type="EMBL" id="JBHUMQ010000026">
    <property type="protein sequence ID" value="MFD2694271.1"/>
    <property type="molecule type" value="Genomic_DNA"/>
</dbReference>
<proteinExistence type="predicted"/>
<dbReference type="InterPro" id="IPR036515">
    <property type="entry name" value="Transposase_17_sf"/>
</dbReference>
<dbReference type="RefSeq" id="WP_373689390.1">
    <property type="nucleotide sequence ID" value="NZ_JAMXWM010000001.1"/>
</dbReference>
<comment type="caution">
    <text evidence="2">The sequence shown here is derived from an EMBL/GenBank/DDBJ whole genome shotgun (WGS) entry which is preliminary data.</text>
</comment>
<keyword evidence="3" id="KW-1185">Reference proteome</keyword>
<dbReference type="InterPro" id="IPR002686">
    <property type="entry name" value="Transposase_17"/>
</dbReference>